<dbReference type="CDD" id="cd06225">
    <property type="entry name" value="HAMP"/>
    <property type="match status" value="1"/>
</dbReference>
<keyword evidence="8" id="KW-0812">Transmembrane</keyword>
<dbReference type="GO" id="GO:0000155">
    <property type="term" value="F:phosphorelay sensor kinase activity"/>
    <property type="evidence" value="ECO:0007669"/>
    <property type="project" value="InterPro"/>
</dbReference>
<feature type="domain" description="HAMP" evidence="10">
    <location>
        <begin position="195"/>
        <end position="248"/>
    </location>
</feature>
<accession>A0A8J6I0V5</accession>
<keyword evidence="5" id="KW-0808">Transferase</keyword>
<gene>
    <name evidence="11" type="ORF">G5B42_05120</name>
</gene>
<evidence type="ECO:0000256" key="4">
    <source>
        <dbReference type="ARBA" id="ARBA00022553"/>
    </source>
</evidence>
<dbReference type="PANTHER" id="PTHR43711:SF1">
    <property type="entry name" value="HISTIDINE KINASE 1"/>
    <property type="match status" value="1"/>
</dbReference>
<dbReference type="Gene3D" id="6.10.340.10">
    <property type="match status" value="1"/>
</dbReference>
<feature type="transmembrane region" description="Helical" evidence="8">
    <location>
        <begin position="20"/>
        <end position="38"/>
    </location>
</feature>
<dbReference type="InterPro" id="IPR003661">
    <property type="entry name" value="HisK_dim/P_dom"/>
</dbReference>
<reference evidence="11" key="1">
    <citation type="submission" date="2020-06" db="EMBL/GenBank/DDBJ databases">
        <title>Novel chitinolytic bacterium.</title>
        <authorList>
            <person name="Ungkulpasvich U."/>
            <person name="Kosugi A."/>
            <person name="Uke A."/>
        </authorList>
    </citation>
    <scope>NUCLEOTIDE SEQUENCE</scope>
    <source>
        <strain evidence="11">UUS1-1</strain>
    </source>
</reference>
<organism evidence="11 12">
    <name type="scientific">Capillibacterium thermochitinicola</name>
    <dbReference type="NCBI Taxonomy" id="2699427"/>
    <lineage>
        <taxon>Bacteria</taxon>
        <taxon>Bacillati</taxon>
        <taxon>Bacillota</taxon>
        <taxon>Capillibacterium</taxon>
    </lineage>
</organism>
<dbReference type="PRINTS" id="PR00344">
    <property type="entry name" value="BCTRLSENSOR"/>
</dbReference>
<dbReference type="SMART" id="SM00387">
    <property type="entry name" value="HATPase_c"/>
    <property type="match status" value="1"/>
</dbReference>
<evidence type="ECO:0000259" key="9">
    <source>
        <dbReference type="PROSITE" id="PS50109"/>
    </source>
</evidence>
<dbReference type="GO" id="GO:0016020">
    <property type="term" value="C:membrane"/>
    <property type="evidence" value="ECO:0007669"/>
    <property type="project" value="UniProtKB-SubCell"/>
</dbReference>
<evidence type="ECO:0000256" key="2">
    <source>
        <dbReference type="ARBA" id="ARBA00004370"/>
    </source>
</evidence>
<dbReference type="InterPro" id="IPR003660">
    <property type="entry name" value="HAMP_dom"/>
</dbReference>
<keyword evidence="6 11" id="KW-0418">Kinase</keyword>
<evidence type="ECO:0000256" key="5">
    <source>
        <dbReference type="ARBA" id="ARBA00022679"/>
    </source>
</evidence>
<dbReference type="SUPFAM" id="SSF158472">
    <property type="entry name" value="HAMP domain-like"/>
    <property type="match status" value="1"/>
</dbReference>
<evidence type="ECO:0000256" key="1">
    <source>
        <dbReference type="ARBA" id="ARBA00000085"/>
    </source>
</evidence>
<evidence type="ECO:0000313" key="12">
    <source>
        <dbReference type="Proteomes" id="UP000657177"/>
    </source>
</evidence>
<name>A0A8J6I0V5_9FIRM</name>
<evidence type="ECO:0000256" key="3">
    <source>
        <dbReference type="ARBA" id="ARBA00012438"/>
    </source>
</evidence>
<evidence type="ECO:0000313" key="11">
    <source>
        <dbReference type="EMBL" id="MBA2132923.1"/>
    </source>
</evidence>
<proteinExistence type="predicted"/>
<keyword evidence="7" id="KW-0902">Two-component regulatory system</keyword>
<evidence type="ECO:0000256" key="8">
    <source>
        <dbReference type="SAM" id="Phobius"/>
    </source>
</evidence>
<dbReference type="InterPro" id="IPR004358">
    <property type="entry name" value="Sig_transdc_His_kin-like_C"/>
</dbReference>
<comment type="caution">
    <text evidence="11">The sequence shown here is derived from an EMBL/GenBank/DDBJ whole genome shotgun (WGS) entry which is preliminary data.</text>
</comment>
<dbReference type="SMART" id="SM00304">
    <property type="entry name" value="HAMP"/>
    <property type="match status" value="1"/>
</dbReference>
<dbReference type="Pfam" id="PF00672">
    <property type="entry name" value="HAMP"/>
    <property type="match status" value="1"/>
</dbReference>
<dbReference type="PANTHER" id="PTHR43711">
    <property type="entry name" value="TWO-COMPONENT HISTIDINE KINASE"/>
    <property type="match status" value="1"/>
</dbReference>
<keyword evidence="12" id="KW-1185">Reference proteome</keyword>
<dbReference type="PROSITE" id="PS50109">
    <property type="entry name" value="HIS_KIN"/>
    <property type="match status" value="1"/>
</dbReference>
<dbReference type="RefSeq" id="WP_181339378.1">
    <property type="nucleotide sequence ID" value="NZ_JAAKDE010000009.1"/>
</dbReference>
<dbReference type="AlphaFoldDB" id="A0A8J6I0V5"/>
<dbReference type="Proteomes" id="UP000657177">
    <property type="component" value="Unassembled WGS sequence"/>
</dbReference>
<dbReference type="PROSITE" id="PS50885">
    <property type="entry name" value="HAMP"/>
    <property type="match status" value="1"/>
</dbReference>
<comment type="subcellular location">
    <subcellularLocation>
        <location evidence="2">Membrane</location>
    </subcellularLocation>
</comment>
<dbReference type="InterPro" id="IPR036097">
    <property type="entry name" value="HisK_dim/P_sf"/>
</dbReference>
<dbReference type="CDD" id="cd00082">
    <property type="entry name" value="HisKA"/>
    <property type="match status" value="1"/>
</dbReference>
<dbReference type="InterPro" id="IPR005467">
    <property type="entry name" value="His_kinase_dom"/>
</dbReference>
<sequence>MSTETTKRQPLLRYWTTRYLLTLFTGLLLIGVLTSFWLRRSAVQRRLVSLKALAAGTAERVAGPGGGLQLDRNLTGEIGRSQRLLGLGTDLFLFIVNPENRIVYSTPDRPPLALLERITIPSYVEEGFQQLKIGPQSRFYILKHTIKAEERWLGAVYVIYPHRQINTNPEEVDFLFFMLGSLAALGWGVIYLLTRHLTKPIQKVAAAARQIVEGDYRQALDPNVRETELYELIRAFNDMTVRLRQLEALRTELLAGVTHELKTPVAAISGLVQAVRDQVVTGPEAQEFLALAAEETTRLQRMVEDLLAFNAFAAGELRVEKTLCPLNALVQEIAAQWLRGQEDRQVKIEVRPLPRDPLIATDQLRLRQILYNLFNNAEQALAAVGKTEGRIEVTFDETKEEIRINVTDNGPGIPPAEQELIFERFFRGAAKKGRVRGLGLGLPFSKMMAQALGGDLYLKSTSAHGTTFTLTLKKHS</sequence>
<feature type="domain" description="Histidine kinase" evidence="9">
    <location>
        <begin position="256"/>
        <end position="476"/>
    </location>
</feature>
<dbReference type="CDD" id="cd00075">
    <property type="entry name" value="HATPase"/>
    <property type="match status" value="1"/>
</dbReference>
<evidence type="ECO:0000256" key="6">
    <source>
        <dbReference type="ARBA" id="ARBA00022777"/>
    </source>
</evidence>
<dbReference type="InterPro" id="IPR003594">
    <property type="entry name" value="HATPase_dom"/>
</dbReference>
<keyword evidence="8" id="KW-1133">Transmembrane helix</keyword>
<dbReference type="SUPFAM" id="SSF47384">
    <property type="entry name" value="Homodimeric domain of signal transducing histidine kinase"/>
    <property type="match status" value="1"/>
</dbReference>
<protein>
    <recommendedName>
        <fullName evidence="3">histidine kinase</fullName>
        <ecNumber evidence="3">2.7.13.3</ecNumber>
    </recommendedName>
</protein>
<comment type="catalytic activity">
    <reaction evidence="1">
        <text>ATP + protein L-histidine = ADP + protein N-phospho-L-histidine.</text>
        <dbReference type="EC" id="2.7.13.3"/>
    </reaction>
</comment>
<dbReference type="SMART" id="SM00388">
    <property type="entry name" value="HisKA"/>
    <property type="match status" value="1"/>
</dbReference>
<keyword evidence="8" id="KW-0472">Membrane</keyword>
<dbReference type="EC" id="2.7.13.3" evidence="3"/>
<dbReference type="Gene3D" id="1.10.287.130">
    <property type="match status" value="1"/>
</dbReference>
<evidence type="ECO:0000259" key="10">
    <source>
        <dbReference type="PROSITE" id="PS50885"/>
    </source>
</evidence>
<dbReference type="Gene3D" id="3.30.565.10">
    <property type="entry name" value="Histidine kinase-like ATPase, C-terminal domain"/>
    <property type="match status" value="1"/>
</dbReference>
<dbReference type="InterPro" id="IPR050736">
    <property type="entry name" value="Sensor_HK_Regulatory"/>
</dbReference>
<feature type="transmembrane region" description="Helical" evidence="8">
    <location>
        <begin position="172"/>
        <end position="193"/>
    </location>
</feature>
<dbReference type="Pfam" id="PF02518">
    <property type="entry name" value="HATPase_c"/>
    <property type="match status" value="1"/>
</dbReference>
<dbReference type="SUPFAM" id="SSF55874">
    <property type="entry name" value="ATPase domain of HSP90 chaperone/DNA topoisomerase II/histidine kinase"/>
    <property type="match status" value="1"/>
</dbReference>
<dbReference type="EMBL" id="JAAKDE010000009">
    <property type="protein sequence ID" value="MBA2132923.1"/>
    <property type="molecule type" value="Genomic_DNA"/>
</dbReference>
<evidence type="ECO:0000256" key="7">
    <source>
        <dbReference type="ARBA" id="ARBA00023012"/>
    </source>
</evidence>
<dbReference type="InterPro" id="IPR036890">
    <property type="entry name" value="HATPase_C_sf"/>
</dbReference>
<keyword evidence="4" id="KW-0597">Phosphoprotein</keyword>
<dbReference type="Pfam" id="PF00512">
    <property type="entry name" value="HisKA"/>
    <property type="match status" value="1"/>
</dbReference>